<name>A0A5B7IGZ2_PORTR</name>
<evidence type="ECO:0000313" key="3">
    <source>
        <dbReference type="Proteomes" id="UP000324222"/>
    </source>
</evidence>
<dbReference type="AlphaFoldDB" id="A0A5B7IGZ2"/>
<proteinExistence type="predicted"/>
<feature type="region of interest" description="Disordered" evidence="1">
    <location>
        <begin position="69"/>
        <end position="95"/>
    </location>
</feature>
<dbReference type="EMBL" id="VSRR010057092">
    <property type="protein sequence ID" value="MPC81485.1"/>
    <property type="molecule type" value="Genomic_DNA"/>
</dbReference>
<gene>
    <name evidence="2" type="ORF">E2C01_076102</name>
</gene>
<protein>
    <submittedName>
        <fullName evidence="2">Uncharacterized protein</fullName>
    </submittedName>
</protein>
<evidence type="ECO:0000256" key="1">
    <source>
        <dbReference type="SAM" id="MobiDB-lite"/>
    </source>
</evidence>
<accession>A0A5B7IGZ2</accession>
<dbReference type="Proteomes" id="UP000324222">
    <property type="component" value="Unassembled WGS sequence"/>
</dbReference>
<feature type="compositionally biased region" description="Basic and acidic residues" evidence="1">
    <location>
        <begin position="74"/>
        <end position="89"/>
    </location>
</feature>
<comment type="caution">
    <text evidence="2">The sequence shown here is derived from an EMBL/GenBank/DDBJ whole genome shotgun (WGS) entry which is preliminary data.</text>
</comment>
<evidence type="ECO:0000313" key="2">
    <source>
        <dbReference type="EMBL" id="MPC81485.1"/>
    </source>
</evidence>
<keyword evidence="3" id="KW-1185">Reference proteome</keyword>
<sequence>MVSLNIDENLDQDERCIFPLRLSATDGSLWELSQCQLVSLFIDKNPDQEERQSDKIGLTLYCTEQYTRNESMPDAEKRKHSELEGEKQSHISLTI</sequence>
<reference evidence="2 3" key="1">
    <citation type="submission" date="2019-05" db="EMBL/GenBank/DDBJ databases">
        <title>Another draft genome of Portunus trituberculatus and its Hox gene families provides insights of decapod evolution.</title>
        <authorList>
            <person name="Jeong J.-H."/>
            <person name="Song I."/>
            <person name="Kim S."/>
            <person name="Choi T."/>
            <person name="Kim D."/>
            <person name="Ryu S."/>
            <person name="Kim W."/>
        </authorList>
    </citation>
    <scope>NUCLEOTIDE SEQUENCE [LARGE SCALE GENOMIC DNA]</scope>
    <source>
        <tissue evidence="2">Muscle</tissue>
    </source>
</reference>
<organism evidence="2 3">
    <name type="scientific">Portunus trituberculatus</name>
    <name type="common">Swimming crab</name>
    <name type="synonym">Neptunus trituberculatus</name>
    <dbReference type="NCBI Taxonomy" id="210409"/>
    <lineage>
        <taxon>Eukaryota</taxon>
        <taxon>Metazoa</taxon>
        <taxon>Ecdysozoa</taxon>
        <taxon>Arthropoda</taxon>
        <taxon>Crustacea</taxon>
        <taxon>Multicrustacea</taxon>
        <taxon>Malacostraca</taxon>
        <taxon>Eumalacostraca</taxon>
        <taxon>Eucarida</taxon>
        <taxon>Decapoda</taxon>
        <taxon>Pleocyemata</taxon>
        <taxon>Brachyura</taxon>
        <taxon>Eubrachyura</taxon>
        <taxon>Portunoidea</taxon>
        <taxon>Portunidae</taxon>
        <taxon>Portuninae</taxon>
        <taxon>Portunus</taxon>
    </lineage>
</organism>